<keyword evidence="3" id="KW-1185">Reference proteome</keyword>
<dbReference type="AlphaFoldDB" id="A0AAD8EAD2"/>
<feature type="non-terminal residue" evidence="2">
    <location>
        <position position="1"/>
    </location>
</feature>
<reference evidence="2" key="2">
    <citation type="submission" date="2023-05" db="EMBL/GenBank/DDBJ databases">
        <authorList>
            <person name="Fouks B."/>
        </authorList>
    </citation>
    <scope>NUCLEOTIDE SEQUENCE</scope>
    <source>
        <strain evidence="2">Stay&amp;Tobe</strain>
        <tissue evidence="2">Testes</tissue>
    </source>
</reference>
<proteinExistence type="predicted"/>
<reference evidence="2" key="1">
    <citation type="journal article" date="2023" name="IScience">
        <title>Live-bearing cockroach genome reveals convergent evolutionary mechanisms linked to viviparity in insects and beyond.</title>
        <authorList>
            <person name="Fouks B."/>
            <person name="Harrison M.C."/>
            <person name="Mikhailova A.A."/>
            <person name="Marchal E."/>
            <person name="English S."/>
            <person name="Carruthers M."/>
            <person name="Jennings E.C."/>
            <person name="Chiamaka E.L."/>
            <person name="Frigard R.A."/>
            <person name="Pippel M."/>
            <person name="Attardo G.M."/>
            <person name="Benoit J.B."/>
            <person name="Bornberg-Bauer E."/>
            <person name="Tobe S.S."/>
        </authorList>
    </citation>
    <scope>NUCLEOTIDE SEQUENCE</scope>
    <source>
        <strain evidence="2">Stay&amp;Tobe</strain>
    </source>
</reference>
<keyword evidence="1" id="KW-0472">Membrane</keyword>
<evidence type="ECO:0000313" key="2">
    <source>
        <dbReference type="EMBL" id="KAJ9582776.1"/>
    </source>
</evidence>
<sequence length="86" mass="9930">SNKLPTEFWLNAFAILAEYLGGLMFRIARNRTFRDSAIFSIVCPYLLKSTQISFITPTRSKFLLYGRVLAVLLSSYILDEDRLQFS</sequence>
<evidence type="ECO:0000256" key="1">
    <source>
        <dbReference type="SAM" id="Phobius"/>
    </source>
</evidence>
<accession>A0AAD8EAD2</accession>
<name>A0AAD8EAD2_DIPPU</name>
<gene>
    <name evidence="2" type="ORF">L9F63_022868</name>
</gene>
<keyword evidence="1" id="KW-0812">Transmembrane</keyword>
<feature type="transmembrane region" description="Helical" evidence="1">
    <location>
        <begin position="6"/>
        <end position="25"/>
    </location>
</feature>
<feature type="non-terminal residue" evidence="2">
    <location>
        <position position="86"/>
    </location>
</feature>
<evidence type="ECO:0000313" key="3">
    <source>
        <dbReference type="Proteomes" id="UP001233999"/>
    </source>
</evidence>
<dbReference type="EMBL" id="JASPKZ010007742">
    <property type="protein sequence ID" value="KAJ9582776.1"/>
    <property type="molecule type" value="Genomic_DNA"/>
</dbReference>
<dbReference type="Proteomes" id="UP001233999">
    <property type="component" value="Unassembled WGS sequence"/>
</dbReference>
<comment type="caution">
    <text evidence="2">The sequence shown here is derived from an EMBL/GenBank/DDBJ whole genome shotgun (WGS) entry which is preliminary data.</text>
</comment>
<organism evidence="2 3">
    <name type="scientific">Diploptera punctata</name>
    <name type="common">Pacific beetle cockroach</name>
    <dbReference type="NCBI Taxonomy" id="6984"/>
    <lineage>
        <taxon>Eukaryota</taxon>
        <taxon>Metazoa</taxon>
        <taxon>Ecdysozoa</taxon>
        <taxon>Arthropoda</taxon>
        <taxon>Hexapoda</taxon>
        <taxon>Insecta</taxon>
        <taxon>Pterygota</taxon>
        <taxon>Neoptera</taxon>
        <taxon>Polyneoptera</taxon>
        <taxon>Dictyoptera</taxon>
        <taxon>Blattodea</taxon>
        <taxon>Blaberoidea</taxon>
        <taxon>Blaberidae</taxon>
        <taxon>Diplopterinae</taxon>
        <taxon>Diploptera</taxon>
    </lineage>
</organism>
<keyword evidence="1" id="KW-1133">Transmembrane helix</keyword>
<protein>
    <submittedName>
        <fullName evidence="2">Uncharacterized protein</fullName>
    </submittedName>
</protein>